<comment type="caution">
    <text evidence="2">The sequence shown here is derived from an EMBL/GenBank/DDBJ whole genome shotgun (WGS) entry which is preliminary data.</text>
</comment>
<evidence type="ECO:0000256" key="1">
    <source>
        <dbReference type="SAM" id="Phobius"/>
    </source>
</evidence>
<gene>
    <name evidence="2" type="ORF">EUU22_20120</name>
</gene>
<name>A0A4V1RN35_9HYPH</name>
<keyword evidence="1" id="KW-1133">Transmembrane helix</keyword>
<proteinExistence type="predicted"/>
<accession>A0A4V1RN35</accession>
<evidence type="ECO:0008006" key="4">
    <source>
        <dbReference type="Google" id="ProtNLM"/>
    </source>
</evidence>
<keyword evidence="1" id="KW-0472">Membrane</keyword>
<feature type="transmembrane region" description="Helical" evidence="1">
    <location>
        <begin position="6"/>
        <end position="30"/>
    </location>
</feature>
<keyword evidence="1" id="KW-0812">Transmembrane</keyword>
<organism evidence="2 3">
    <name type="scientific">Ciceribacter ferrooxidans</name>
    <dbReference type="NCBI Taxonomy" id="2509717"/>
    <lineage>
        <taxon>Bacteria</taxon>
        <taxon>Pseudomonadati</taxon>
        <taxon>Pseudomonadota</taxon>
        <taxon>Alphaproteobacteria</taxon>
        <taxon>Hyphomicrobiales</taxon>
        <taxon>Rhizobiaceae</taxon>
        <taxon>Ciceribacter</taxon>
    </lineage>
</organism>
<evidence type="ECO:0000313" key="2">
    <source>
        <dbReference type="EMBL" id="RYC04477.1"/>
    </source>
</evidence>
<dbReference type="EMBL" id="SDVB01000311">
    <property type="protein sequence ID" value="RYC04477.1"/>
    <property type="molecule type" value="Genomic_DNA"/>
</dbReference>
<dbReference type="Proteomes" id="UP000291088">
    <property type="component" value="Unassembled WGS sequence"/>
</dbReference>
<dbReference type="AlphaFoldDB" id="A0A4V1RN35"/>
<sequence>MEMVVMGAGWLGVVVWVGLVGCVVCLGMVLRVWLGEIENSVVFQALGKFFKKMGRGLLTCLRG</sequence>
<reference evidence="2 3" key="1">
    <citation type="submission" date="2019-01" db="EMBL/GenBank/DDBJ databases">
        <authorList>
            <person name="Deng T."/>
        </authorList>
    </citation>
    <scope>NUCLEOTIDE SEQUENCE [LARGE SCALE GENOMIC DNA]</scope>
    <source>
        <strain evidence="2 3">F8825</strain>
    </source>
</reference>
<evidence type="ECO:0000313" key="3">
    <source>
        <dbReference type="Proteomes" id="UP000291088"/>
    </source>
</evidence>
<protein>
    <recommendedName>
        <fullName evidence="4">Transmembrane protein</fullName>
    </recommendedName>
</protein>
<keyword evidence="3" id="KW-1185">Reference proteome</keyword>